<evidence type="ECO:0000313" key="3">
    <source>
        <dbReference type="EMBL" id="SFJ44224.1"/>
    </source>
</evidence>
<dbReference type="Gene3D" id="3.30.1460.30">
    <property type="entry name" value="YgaC/TfoX-N like chaperone"/>
    <property type="match status" value="1"/>
</dbReference>
<dbReference type="InterPro" id="IPR047525">
    <property type="entry name" value="TfoX-like"/>
</dbReference>
<accession>A0A1I3RC49</accession>
<dbReference type="InterPro" id="IPR007076">
    <property type="entry name" value="TfoX_N"/>
</dbReference>
<evidence type="ECO:0000313" key="4">
    <source>
        <dbReference type="Proteomes" id="UP000198841"/>
    </source>
</evidence>
<dbReference type="Pfam" id="PF04994">
    <property type="entry name" value="TfoX_C"/>
    <property type="match status" value="1"/>
</dbReference>
<gene>
    <name evidence="3" type="ORF">SAMN05518863_101499</name>
</gene>
<protein>
    <submittedName>
        <fullName evidence="3">Regulator of competence-specific genes</fullName>
    </submittedName>
</protein>
<dbReference type="SUPFAM" id="SSF159894">
    <property type="entry name" value="YgaC/TfoX-N like"/>
    <property type="match status" value="1"/>
</dbReference>
<keyword evidence="4" id="KW-1185">Reference proteome</keyword>
<organism evidence="3 4">
    <name type="scientific">Candidatus Pantoea symbiotica</name>
    <dbReference type="NCBI Taxonomy" id="1884370"/>
    <lineage>
        <taxon>Bacteria</taxon>
        <taxon>Pseudomonadati</taxon>
        <taxon>Pseudomonadota</taxon>
        <taxon>Gammaproteobacteria</taxon>
        <taxon>Enterobacterales</taxon>
        <taxon>Erwiniaceae</taxon>
        <taxon>Pantoea</taxon>
    </lineage>
</organism>
<evidence type="ECO:0000259" key="1">
    <source>
        <dbReference type="Pfam" id="PF04993"/>
    </source>
</evidence>
<reference evidence="3 4" key="1">
    <citation type="submission" date="2016-10" db="EMBL/GenBank/DDBJ databases">
        <authorList>
            <person name="Varghese N."/>
            <person name="Submissions S."/>
        </authorList>
    </citation>
    <scope>NUCLEOTIDE SEQUENCE [LARGE SCALE GENOMIC DNA]</scope>
    <source>
        <strain evidence="3 4">YR512</strain>
    </source>
</reference>
<dbReference type="Pfam" id="PF04993">
    <property type="entry name" value="TfoX_N"/>
    <property type="match status" value="1"/>
</dbReference>
<evidence type="ECO:0000259" key="2">
    <source>
        <dbReference type="Pfam" id="PF04994"/>
    </source>
</evidence>
<dbReference type="PIRSF" id="PIRSF028788">
    <property type="entry name" value="TfoX_Sxy"/>
    <property type="match status" value="1"/>
</dbReference>
<sequence>MESIEGGVMKRYNPVVEQSKSQLAALGKIESRTQFGGYALTVEKIIFAYINEDALYLRASEALHVYNAQRSLEPLVYRKRGVPVTLSYFKVDTQLWQNPEQLLQLSACSLRAAQDEAATRLVSLRLKDLPNLSLRLELMLHKVGISSVQLLCETGSRQSWLKLRAVNKHIGLKTLLALEGAISGHHEAALPSAIRQELYTWYLKMLRQHAAEHQPL</sequence>
<comment type="caution">
    <text evidence="3">The sequence shown here is derived from an EMBL/GenBank/DDBJ whole genome shotgun (WGS) entry which is preliminary data.</text>
</comment>
<name>A0A1I3RC49_9GAMM</name>
<feature type="domain" description="TfoX N-terminal" evidence="1">
    <location>
        <begin position="22"/>
        <end position="113"/>
    </location>
</feature>
<proteinExistence type="predicted"/>
<dbReference type="InterPro" id="IPR007077">
    <property type="entry name" value="TfoX_C"/>
</dbReference>
<dbReference type="InterPro" id="IPR026256">
    <property type="entry name" value="TfoX-like_gammaprotbact"/>
</dbReference>
<dbReference type="Gene3D" id="1.10.150.20">
    <property type="entry name" value="5' to 3' exonuclease, C-terminal subdomain"/>
    <property type="match status" value="1"/>
</dbReference>
<dbReference type="EMBL" id="FOSD01000001">
    <property type="protein sequence ID" value="SFJ44224.1"/>
    <property type="molecule type" value="Genomic_DNA"/>
</dbReference>
<dbReference type="PANTHER" id="PTHR36121:SF1">
    <property type="entry name" value="PROTEIN SXY"/>
    <property type="match status" value="1"/>
</dbReference>
<dbReference type="PANTHER" id="PTHR36121">
    <property type="entry name" value="PROTEIN SXY"/>
    <property type="match status" value="1"/>
</dbReference>
<feature type="domain" description="TfoX C-terminal" evidence="2">
    <location>
        <begin position="125"/>
        <end position="201"/>
    </location>
</feature>
<dbReference type="Proteomes" id="UP000198841">
    <property type="component" value="Unassembled WGS sequence"/>
</dbReference>